<feature type="compositionally biased region" description="Polar residues" evidence="1">
    <location>
        <begin position="12"/>
        <end position="23"/>
    </location>
</feature>
<proteinExistence type="predicted"/>
<dbReference type="RefSeq" id="XP_060322854.1">
    <property type="nucleotide sequence ID" value="XM_060478563.1"/>
</dbReference>
<name>A0AA39JB93_ARMTA</name>
<dbReference type="EMBL" id="JAUEPS010000100">
    <property type="protein sequence ID" value="KAK0438174.1"/>
    <property type="molecule type" value="Genomic_DNA"/>
</dbReference>
<keyword evidence="3" id="KW-1185">Reference proteome</keyword>
<sequence>MPESISMIHLPASQSSPPTQHLPSDSLGFPDPPAPLVFPVDPADISETNSQNVTCLWPTCVPLFMFTEHSHLQERKDHVIQILRLSRNRKLVYGLRSAHVLMHNQYTNIFSEETCMLDRLLTSVFTCTMFTKDVVYKMDQNIYQELHTRLMTRRAIASSSLNSFGYSDFKVPTWGINTMKGLTANDFEVYALQYRIRIEHFLHMLDYVHDWNNLRTHVYLDEKLLAAQCNPDRARVMIMEHYLHAVPPVPHSNPFKSKTSFQASSSDLSWEGVHYTATRDEEQHPSNSHAIKTQCQFCQCANSKVCKSQDFGRGRYESLPAVSYRAQFPEDLDFRNPSAHKSIYQGCAPSDLNSSQGGNNGNRLPSCRGPCNSQIPVYPGHSEYTSIGFDTALKVMDIPTCNKNPNLRDTCENKVIDIPAWNNSIGNPILPYSTNNEICTFQIASNMPCAPFSEKNKNPQLPRKVKRRIDRLLRGPLRIFHATSQVTSTNSNCQRTLMGMREGILWLLGLIIMRSEATRVQVEVNTLDHNVLQMVLDSSSYILHNSQKAPRKLSAWPKVPIKQKMNFMEQTRRTKRRLYSLHLIRHGGEVKTAITLATEGSHQIEVYVLSDTSQFTKPQKSCHHSKHRRVSGAV</sequence>
<protein>
    <submittedName>
        <fullName evidence="2">Uncharacterized protein</fullName>
    </submittedName>
</protein>
<dbReference type="Proteomes" id="UP001175211">
    <property type="component" value="Unassembled WGS sequence"/>
</dbReference>
<dbReference type="AlphaFoldDB" id="A0AA39JB93"/>
<reference evidence="2" key="1">
    <citation type="submission" date="2023-06" db="EMBL/GenBank/DDBJ databases">
        <authorList>
            <consortium name="Lawrence Berkeley National Laboratory"/>
            <person name="Ahrendt S."/>
            <person name="Sahu N."/>
            <person name="Indic B."/>
            <person name="Wong-Bajracharya J."/>
            <person name="Merenyi Z."/>
            <person name="Ke H.-M."/>
            <person name="Monk M."/>
            <person name="Kocsube S."/>
            <person name="Drula E."/>
            <person name="Lipzen A."/>
            <person name="Balint B."/>
            <person name="Henrissat B."/>
            <person name="Andreopoulos B."/>
            <person name="Martin F.M."/>
            <person name="Harder C.B."/>
            <person name="Rigling D."/>
            <person name="Ford K.L."/>
            <person name="Foster G.D."/>
            <person name="Pangilinan J."/>
            <person name="Papanicolaou A."/>
            <person name="Barry K."/>
            <person name="LaButti K."/>
            <person name="Viragh M."/>
            <person name="Koriabine M."/>
            <person name="Yan M."/>
            <person name="Riley R."/>
            <person name="Champramary S."/>
            <person name="Plett K.L."/>
            <person name="Tsai I.J."/>
            <person name="Slot J."/>
            <person name="Sipos G."/>
            <person name="Plett J."/>
            <person name="Nagy L.G."/>
            <person name="Grigoriev I.V."/>
        </authorList>
    </citation>
    <scope>NUCLEOTIDE SEQUENCE</scope>
    <source>
        <strain evidence="2">CCBAS 213</strain>
    </source>
</reference>
<comment type="caution">
    <text evidence="2">The sequence shown here is derived from an EMBL/GenBank/DDBJ whole genome shotgun (WGS) entry which is preliminary data.</text>
</comment>
<dbReference type="GeneID" id="85362111"/>
<evidence type="ECO:0000313" key="2">
    <source>
        <dbReference type="EMBL" id="KAK0438174.1"/>
    </source>
</evidence>
<feature type="region of interest" description="Disordered" evidence="1">
    <location>
        <begin position="1"/>
        <end position="26"/>
    </location>
</feature>
<gene>
    <name evidence="2" type="ORF">EV420DRAFT_1651555</name>
</gene>
<evidence type="ECO:0000256" key="1">
    <source>
        <dbReference type="SAM" id="MobiDB-lite"/>
    </source>
</evidence>
<organism evidence="2 3">
    <name type="scientific">Armillaria tabescens</name>
    <name type="common">Ringless honey mushroom</name>
    <name type="synonym">Agaricus tabescens</name>
    <dbReference type="NCBI Taxonomy" id="1929756"/>
    <lineage>
        <taxon>Eukaryota</taxon>
        <taxon>Fungi</taxon>
        <taxon>Dikarya</taxon>
        <taxon>Basidiomycota</taxon>
        <taxon>Agaricomycotina</taxon>
        <taxon>Agaricomycetes</taxon>
        <taxon>Agaricomycetidae</taxon>
        <taxon>Agaricales</taxon>
        <taxon>Marasmiineae</taxon>
        <taxon>Physalacriaceae</taxon>
        <taxon>Desarmillaria</taxon>
    </lineage>
</organism>
<accession>A0AA39JB93</accession>
<evidence type="ECO:0000313" key="3">
    <source>
        <dbReference type="Proteomes" id="UP001175211"/>
    </source>
</evidence>